<evidence type="ECO:0000313" key="4">
    <source>
        <dbReference type="Proteomes" id="UP000593564"/>
    </source>
</evidence>
<feature type="domain" description="K+ potassium transporter integral membrane" evidence="2">
    <location>
        <begin position="189"/>
        <end position="284"/>
    </location>
</feature>
<dbReference type="AlphaFoldDB" id="A0A7J7FW80"/>
<comment type="caution">
    <text evidence="3">The sequence shown here is derived from an EMBL/GenBank/DDBJ whole genome shotgun (WGS) entry which is preliminary data.</text>
</comment>
<dbReference type="PANTHER" id="PTHR42741:SF3">
    <property type="entry name" value="NITROREDUCTASE FAMILY PROTEIN"/>
    <property type="match status" value="1"/>
</dbReference>
<feature type="compositionally biased region" description="Polar residues" evidence="1">
    <location>
        <begin position="397"/>
        <end position="414"/>
    </location>
</feature>
<dbReference type="InterPro" id="IPR053951">
    <property type="entry name" value="K_trans_N"/>
</dbReference>
<dbReference type="EMBL" id="JACBKZ010000014">
    <property type="protein sequence ID" value="KAF5932559.1"/>
    <property type="molecule type" value="Genomic_DNA"/>
</dbReference>
<dbReference type="Proteomes" id="UP000593564">
    <property type="component" value="Unassembled WGS sequence"/>
</dbReference>
<evidence type="ECO:0000259" key="2">
    <source>
        <dbReference type="Pfam" id="PF02705"/>
    </source>
</evidence>
<gene>
    <name evidence="3" type="ORF">HYC85_028730</name>
</gene>
<dbReference type="Pfam" id="PF02705">
    <property type="entry name" value="K_trans"/>
    <property type="match status" value="1"/>
</dbReference>
<sequence length="414" mass="46767">MATKHIFSFHDDMQIRAKYNRDISHLKKTEVEKHLVFPSLEMGSFKPEGLLKIAEDPHPISPHRRPTSHATASTIAIVVAASSQVVEFGAMEEKRIEEISVRLVGRTGGGDGSTSAQWVDGSEMDSESPPWSLLDENESRESRDGYGSVRRRLIKKLKRVDSFDVEDMEIVGFQDHHAKDPCLWQTVALAFQTLSVVYGDMGTNPLYVFTDVFSKVPIKSDVDLLGALSLVMYTISLLPLAKYVFVVLRANDNGEGMFSLLQKLIFLSHLVLPLGSRAREKQRKQMTLPFQALSWDSKVHAALFVHRVEGLPMGLYFLLRNEDHFDDLKRATRSEFKWEKLEGCPDDLPLYELARGGYRQLAKKLSCHQEHPEWEIKNGFVIFHTAKESAPCKEDTVSATNKPGHSVTQGSWSR</sequence>
<evidence type="ECO:0000313" key="3">
    <source>
        <dbReference type="EMBL" id="KAF5932559.1"/>
    </source>
</evidence>
<feature type="region of interest" description="Disordered" evidence="1">
    <location>
        <begin position="393"/>
        <end position="414"/>
    </location>
</feature>
<organism evidence="3 4">
    <name type="scientific">Camellia sinensis</name>
    <name type="common">Tea plant</name>
    <name type="synonym">Thea sinensis</name>
    <dbReference type="NCBI Taxonomy" id="4442"/>
    <lineage>
        <taxon>Eukaryota</taxon>
        <taxon>Viridiplantae</taxon>
        <taxon>Streptophyta</taxon>
        <taxon>Embryophyta</taxon>
        <taxon>Tracheophyta</taxon>
        <taxon>Spermatophyta</taxon>
        <taxon>Magnoliopsida</taxon>
        <taxon>eudicotyledons</taxon>
        <taxon>Gunneridae</taxon>
        <taxon>Pentapetalae</taxon>
        <taxon>asterids</taxon>
        <taxon>Ericales</taxon>
        <taxon>Theaceae</taxon>
        <taxon>Camellia</taxon>
    </lineage>
</organism>
<feature type="region of interest" description="Disordered" evidence="1">
    <location>
        <begin position="106"/>
        <end position="143"/>
    </location>
</feature>
<dbReference type="PANTHER" id="PTHR42741">
    <property type="entry name" value="NITROREDUCTASE FAMILY PROTEIN"/>
    <property type="match status" value="1"/>
</dbReference>
<name>A0A7J7FW80_CAMSI</name>
<keyword evidence="4" id="KW-1185">Reference proteome</keyword>
<reference evidence="4" key="1">
    <citation type="journal article" date="2020" name="Nat. Commun.">
        <title>Genome assembly of wild tea tree DASZ reveals pedigree and selection history of tea varieties.</title>
        <authorList>
            <person name="Zhang W."/>
            <person name="Zhang Y."/>
            <person name="Qiu H."/>
            <person name="Guo Y."/>
            <person name="Wan H."/>
            <person name="Zhang X."/>
            <person name="Scossa F."/>
            <person name="Alseekh S."/>
            <person name="Zhang Q."/>
            <person name="Wang P."/>
            <person name="Xu L."/>
            <person name="Schmidt M.H."/>
            <person name="Jia X."/>
            <person name="Li D."/>
            <person name="Zhu A."/>
            <person name="Guo F."/>
            <person name="Chen W."/>
            <person name="Ni D."/>
            <person name="Usadel B."/>
            <person name="Fernie A.R."/>
            <person name="Wen W."/>
        </authorList>
    </citation>
    <scope>NUCLEOTIDE SEQUENCE [LARGE SCALE GENOMIC DNA]</scope>
    <source>
        <strain evidence="4">cv. G240</strain>
    </source>
</reference>
<protein>
    <recommendedName>
        <fullName evidence="2">K+ potassium transporter integral membrane domain-containing protein</fullName>
    </recommendedName>
</protein>
<reference evidence="3 4" key="2">
    <citation type="submission" date="2020-07" db="EMBL/GenBank/DDBJ databases">
        <title>Genome assembly of wild tea tree DASZ reveals pedigree and selection history of tea varieties.</title>
        <authorList>
            <person name="Zhang W."/>
        </authorList>
    </citation>
    <scope>NUCLEOTIDE SEQUENCE [LARGE SCALE GENOMIC DNA]</scope>
    <source>
        <strain evidence="4">cv. G240</strain>
        <tissue evidence="3">Leaf</tissue>
    </source>
</reference>
<accession>A0A7J7FW80</accession>
<proteinExistence type="predicted"/>
<evidence type="ECO:0000256" key="1">
    <source>
        <dbReference type="SAM" id="MobiDB-lite"/>
    </source>
</evidence>